<evidence type="ECO:0000256" key="3">
    <source>
        <dbReference type="ARBA" id="ARBA00011245"/>
    </source>
</evidence>
<name>A0A7X6I8S2_9BURK</name>
<comment type="subunit">
    <text evidence="3">Monomer.</text>
</comment>
<dbReference type="NCBIfam" id="TIGR02052">
    <property type="entry name" value="MerP"/>
    <property type="match status" value="1"/>
</dbReference>
<keyword evidence="5 10" id="KW-0479">Metal-binding</keyword>
<evidence type="ECO:0000256" key="11">
    <source>
        <dbReference type="SAM" id="SignalP"/>
    </source>
</evidence>
<comment type="subcellular location">
    <subcellularLocation>
        <location evidence="1 10">Periplasm</location>
    </subcellularLocation>
</comment>
<evidence type="ECO:0000256" key="9">
    <source>
        <dbReference type="ARBA" id="ARBA00045344"/>
    </source>
</evidence>
<dbReference type="PROSITE" id="PS50846">
    <property type="entry name" value="HMA_2"/>
    <property type="match status" value="1"/>
</dbReference>
<gene>
    <name evidence="10 13" type="primary">merP</name>
    <name evidence="13" type="ORF">RAMLITH_22850</name>
</gene>
<dbReference type="InterPro" id="IPR017969">
    <property type="entry name" value="Heavy-metal-associated_CS"/>
</dbReference>
<dbReference type="SUPFAM" id="SSF55008">
    <property type="entry name" value="HMA, heavy metal-associated domain"/>
    <property type="match status" value="1"/>
</dbReference>
<evidence type="ECO:0000256" key="1">
    <source>
        <dbReference type="ARBA" id="ARBA00004418"/>
    </source>
</evidence>
<dbReference type="EMBL" id="VTOX01000011">
    <property type="protein sequence ID" value="NKE68665.1"/>
    <property type="molecule type" value="Genomic_DNA"/>
</dbReference>
<dbReference type="InterPro" id="IPR011795">
    <property type="entry name" value="MerP"/>
</dbReference>
<accession>A0A7X6I8S2</accession>
<dbReference type="PRINTS" id="PR00946">
    <property type="entry name" value="HGSCAVENGER"/>
</dbReference>
<dbReference type="Pfam" id="PF00403">
    <property type="entry name" value="HMA"/>
    <property type="match status" value="1"/>
</dbReference>
<feature type="chain" id="PRO_5031179783" description="Periplasmic mercury ion-binding protein" evidence="11">
    <location>
        <begin position="20"/>
        <end position="94"/>
    </location>
</feature>
<evidence type="ECO:0000256" key="8">
    <source>
        <dbReference type="ARBA" id="ARBA00022914"/>
    </source>
</evidence>
<dbReference type="AlphaFoldDB" id="A0A7X6I8S2"/>
<comment type="function">
    <text evidence="9 10">Involved in mercury resistance. Acts as a mercury scavenger that specifically binds to a mercuric ion in the periplasm and probably passes it to the cytoplasmic mercuric reductase MerA via the mercuric transport protein MerT.</text>
</comment>
<evidence type="ECO:0000313" key="13">
    <source>
        <dbReference type="EMBL" id="NKE68665.1"/>
    </source>
</evidence>
<dbReference type="GO" id="GO:0045340">
    <property type="term" value="F:mercury ion binding"/>
    <property type="evidence" value="ECO:0007669"/>
    <property type="project" value="UniProtKB-UniRule"/>
</dbReference>
<evidence type="ECO:0000256" key="5">
    <source>
        <dbReference type="ARBA" id="ARBA00022723"/>
    </source>
</evidence>
<dbReference type="InterPro" id="IPR036163">
    <property type="entry name" value="HMA_dom_sf"/>
</dbReference>
<feature type="signal peptide" evidence="11">
    <location>
        <begin position="1"/>
        <end position="19"/>
    </location>
</feature>
<keyword evidence="4 10" id="KW-0475">Mercuric resistance</keyword>
<dbReference type="GO" id="GO:0042597">
    <property type="term" value="C:periplasmic space"/>
    <property type="evidence" value="ECO:0007669"/>
    <property type="project" value="UniProtKB-SubCell"/>
</dbReference>
<dbReference type="GO" id="GO:0015097">
    <property type="term" value="F:mercury ion transmembrane transporter activity"/>
    <property type="evidence" value="ECO:0007669"/>
    <property type="project" value="UniProtKB-UniRule"/>
</dbReference>
<comment type="similarity">
    <text evidence="2">Belongs to the MerP family.</text>
</comment>
<evidence type="ECO:0000256" key="2">
    <source>
        <dbReference type="ARBA" id="ARBA00005938"/>
    </source>
</evidence>
<organism evidence="13 14">
    <name type="scientific">Ramlibacter lithotrophicus</name>
    <dbReference type="NCBI Taxonomy" id="2606681"/>
    <lineage>
        <taxon>Bacteria</taxon>
        <taxon>Pseudomonadati</taxon>
        <taxon>Pseudomonadota</taxon>
        <taxon>Betaproteobacteria</taxon>
        <taxon>Burkholderiales</taxon>
        <taxon>Comamonadaceae</taxon>
        <taxon>Ramlibacter</taxon>
    </lineage>
</organism>
<keyword evidence="14" id="KW-1185">Reference proteome</keyword>
<dbReference type="InterPro" id="IPR001802">
    <property type="entry name" value="MerP/CopZ"/>
</dbReference>
<keyword evidence="8 10" id="KW-0476">Mercury</keyword>
<keyword evidence="7 10" id="KW-0574">Periplasm</keyword>
<dbReference type="Proteomes" id="UP000521868">
    <property type="component" value="Unassembled WGS sequence"/>
</dbReference>
<dbReference type="RefSeq" id="WP_168109788.1">
    <property type="nucleotide sequence ID" value="NZ_VTOX01000011.1"/>
</dbReference>
<keyword evidence="6 11" id="KW-0732">Signal</keyword>
<evidence type="ECO:0000259" key="12">
    <source>
        <dbReference type="PROSITE" id="PS50846"/>
    </source>
</evidence>
<proteinExistence type="inferred from homology"/>
<protein>
    <recommendedName>
        <fullName evidence="10">Periplasmic mercury ion-binding protein</fullName>
    </recommendedName>
</protein>
<evidence type="ECO:0000256" key="7">
    <source>
        <dbReference type="ARBA" id="ARBA00022764"/>
    </source>
</evidence>
<evidence type="ECO:0000256" key="6">
    <source>
        <dbReference type="ARBA" id="ARBA00022729"/>
    </source>
</evidence>
<feature type="domain" description="HMA" evidence="12">
    <location>
        <begin position="23"/>
        <end position="89"/>
    </location>
</feature>
<evidence type="ECO:0000256" key="4">
    <source>
        <dbReference type="ARBA" id="ARBA00022466"/>
    </source>
</evidence>
<evidence type="ECO:0000256" key="10">
    <source>
        <dbReference type="RuleBase" id="RU361212"/>
    </source>
</evidence>
<evidence type="ECO:0000313" key="14">
    <source>
        <dbReference type="Proteomes" id="UP000521868"/>
    </source>
</evidence>
<dbReference type="Gene3D" id="3.30.70.100">
    <property type="match status" value="1"/>
</dbReference>
<dbReference type="PROSITE" id="PS01047">
    <property type="entry name" value="HMA_1"/>
    <property type="match status" value="1"/>
</dbReference>
<sequence length="94" mass="9864">MKSLAILLGALAITAGAHAATDRSVILQVSNMTCATCPIAVRMSLEKVPGVESAKVDFKTKLAVVRFDSAKTTQEALMKATADAGFPSTLKRVQ</sequence>
<reference evidence="13 14" key="1">
    <citation type="journal article" date="2020" name="Nature">
        <title>Bacterial chemolithoautotrophy via manganese oxidation.</title>
        <authorList>
            <person name="Yu H."/>
            <person name="Leadbetter J.R."/>
        </authorList>
    </citation>
    <scope>NUCLEOTIDE SEQUENCE [LARGE SCALE GENOMIC DNA]</scope>
    <source>
        <strain evidence="13 14">RBP-1</strain>
    </source>
</reference>
<dbReference type="FunFam" id="3.30.70.100:FF:000001">
    <property type="entry name" value="ATPase copper transporting beta"/>
    <property type="match status" value="1"/>
</dbReference>
<comment type="caution">
    <text evidence="13">The sequence shown here is derived from an EMBL/GenBank/DDBJ whole genome shotgun (WGS) entry which is preliminary data.</text>
</comment>
<dbReference type="InterPro" id="IPR006121">
    <property type="entry name" value="HMA_dom"/>
</dbReference>
<dbReference type="CDD" id="cd00371">
    <property type="entry name" value="HMA"/>
    <property type="match status" value="1"/>
</dbReference>